<evidence type="ECO:0000256" key="14">
    <source>
        <dbReference type="ARBA" id="ARBA00032361"/>
    </source>
</evidence>
<dbReference type="EMBL" id="JBHRTL010000029">
    <property type="protein sequence ID" value="MFC3156313.1"/>
    <property type="molecule type" value="Genomic_DNA"/>
</dbReference>
<keyword evidence="11 17" id="KW-0472">Membrane</keyword>
<dbReference type="InterPro" id="IPR004533">
    <property type="entry name" value="CDP-diaglyc--ser_O-PTrfase"/>
</dbReference>
<evidence type="ECO:0000256" key="2">
    <source>
        <dbReference type="ARBA" id="ARBA00004127"/>
    </source>
</evidence>
<dbReference type="Pfam" id="PF01066">
    <property type="entry name" value="CDP-OH_P_transf"/>
    <property type="match status" value="1"/>
</dbReference>
<evidence type="ECO:0000256" key="1">
    <source>
        <dbReference type="ARBA" id="ARBA00000287"/>
    </source>
</evidence>
<evidence type="ECO:0000256" key="17">
    <source>
        <dbReference type="SAM" id="Phobius"/>
    </source>
</evidence>
<feature type="transmembrane region" description="Helical" evidence="17">
    <location>
        <begin position="185"/>
        <end position="208"/>
    </location>
</feature>
<keyword evidence="7 15" id="KW-0808">Transferase</keyword>
<comment type="caution">
    <text evidence="18">The sequence shown here is derived from an EMBL/GenBank/DDBJ whole genome shotgun (WGS) entry which is preliminary data.</text>
</comment>
<evidence type="ECO:0000256" key="3">
    <source>
        <dbReference type="ARBA" id="ARBA00010441"/>
    </source>
</evidence>
<dbReference type="NCBIfam" id="TIGR00473">
    <property type="entry name" value="pssA"/>
    <property type="match status" value="1"/>
</dbReference>
<evidence type="ECO:0000256" key="4">
    <source>
        <dbReference type="ARBA" id="ARBA00013174"/>
    </source>
</evidence>
<dbReference type="InterPro" id="IPR050324">
    <property type="entry name" value="CDP-alcohol_PTase-I"/>
</dbReference>
<feature type="transmembrane region" description="Helical" evidence="17">
    <location>
        <begin position="243"/>
        <end position="260"/>
    </location>
</feature>
<protein>
    <recommendedName>
        <fullName evidence="5">CDP-diacylglycerol--serine O-phosphatidyltransferase</fullName>
        <ecNumber evidence="4">2.7.8.8</ecNumber>
    </recommendedName>
    <alternativeName>
        <fullName evidence="14">Phosphatidylserine synthase</fullName>
    </alternativeName>
</protein>
<evidence type="ECO:0000256" key="9">
    <source>
        <dbReference type="ARBA" id="ARBA00022989"/>
    </source>
</evidence>
<evidence type="ECO:0000256" key="15">
    <source>
        <dbReference type="RuleBase" id="RU003750"/>
    </source>
</evidence>
<feature type="transmembrane region" description="Helical" evidence="17">
    <location>
        <begin position="128"/>
        <end position="147"/>
    </location>
</feature>
<evidence type="ECO:0000313" key="19">
    <source>
        <dbReference type="Proteomes" id="UP001595548"/>
    </source>
</evidence>
<dbReference type="InterPro" id="IPR048254">
    <property type="entry name" value="CDP_ALCOHOL_P_TRANSF_CS"/>
</dbReference>
<accession>A0ABV7HU73</accession>
<evidence type="ECO:0000256" key="13">
    <source>
        <dbReference type="ARBA" id="ARBA00023264"/>
    </source>
</evidence>
<feature type="region of interest" description="Disordered" evidence="16">
    <location>
        <begin position="274"/>
        <end position="293"/>
    </location>
</feature>
<dbReference type="RefSeq" id="WP_382417482.1">
    <property type="nucleotide sequence ID" value="NZ_AP031500.1"/>
</dbReference>
<evidence type="ECO:0000256" key="11">
    <source>
        <dbReference type="ARBA" id="ARBA00023136"/>
    </source>
</evidence>
<dbReference type="EC" id="2.7.8.8" evidence="4"/>
<dbReference type="Gene3D" id="1.20.120.1760">
    <property type="match status" value="1"/>
</dbReference>
<evidence type="ECO:0000256" key="16">
    <source>
        <dbReference type="SAM" id="MobiDB-lite"/>
    </source>
</evidence>
<keyword evidence="6" id="KW-0444">Lipid biosynthesis</keyword>
<name>A0ABV7HU73_9GAMM</name>
<feature type="transmembrane region" description="Helical" evidence="17">
    <location>
        <begin position="39"/>
        <end position="59"/>
    </location>
</feature>
<dbReference type="InterPro" id="IPR000462">
    <property type="entry name" value="CDP-OH_P_trans"/>
</dbReference>
<organism evidence="18 19">
    <name type="scientific">Gilvimarinus japonicus</name>
    <dbReference type="NCBI Taxonomy" id="1796469"/>
    <lineage>
        <taxon>Bacteria</taxon>
        <taxon>Pseudomonadati</taxon>
        <taxon>Pseudomonadota</taxon>
        <taxon>Gammaproteobacteria</taxon>
        <taxon>Cellvibrionales</taxon>
        <taxon>Cellvibrionaceae</taxon>
        <taxon>Gilvimarinus</taxon>
    </lineage>
</organism>
<proteinExistence type="inferred from homology"/>
<dbReference type="Proteomes" id="UP001595548">
    <property type="component" value="Unassembled WGS sequence"/>
</dbReference>
<evidence type="ECO:0000256" key="6">
    <source>
        <dbReference type="ARBA" id="ARBA00022516"/>
    </source>
</evidence>
<feature type="transmembrane region" description="Helical" evidence="17">
    <location>
        <begin position="159"/>
        <end position="179"/>
    </location>
</feature>
<keyword evidence="12" id="KW-0594">Phospholipid biosynthesis</keyword>
<keyword evidence="8 17" id="KW-0812">Transmembrane</keyword>
<evidence type="ECO:0000256" key="12">
    <source>
        <dbReference type="ARBA" id="ARBA00023209"/>
    </source>
</evidence>
<dbReference type="PANTHER" id="PTHR14269">
    <property type="entry name" value="CDP-DIACYLGLYCEROL--GLYCEROL-3-PHOSPHATE 3-PHOSPHATIDYLTRANSFERASE-RELATED"/>
    <property type="match status" value="1"/>
</dbReference>
<evidence type="ECO:0000256" key="5">
    <source>
        <dbReference type="ARBA" id="ARBA00017171"/>
    </source>
</evidence>
<dbReference type="InterPro" id="IPR043130">
    <property type="entry name" value="CDP-OH_PTrfase_TM_dom"/>
</dbReference>
<dbReference type="PANTHER" id="PTHR14269:SF61">
    <property type="entry name" value="CDP-DIACYLGLYCEROL--SERINE O-PHOSPHATIDYLTRANSFERASE"/>
    <property type="match status" value="1"/>
</dbReference>
<comment type="catalytic activity">
    <reaction evidence="1">
        <text>a CDP-1,2-diacyl-sn-glycerol + L-serine = a 1,2-diacyl-sn-glycero-3-phospho-L-serine + CMP + H(+)</text>
        <dbReference type="Rhea" id="RHEA:16913"/>
        <dbReference type="ChEBI" id="CHEBI:15378"/>
        <dbReference type="ChEBI" id="CHEBI:33384"/>
        <dbReference type="ChEBI" id="CHEBI:57262"/>
        <dbReference type="ChEBI" id="CHEBI:58332"/>
        <dbReference type="ChEBI" id="CHEBI:60377"/>
        <dbReference type="EC" id="2.7.8.8"/>
    </reaction>
</comment>
<feature type="transmembrane region" description="Helical" evidence="17">
    <location>
        <begin position="220"/>
        <end position="237"/>
    </location>
</feature>
<evidence type="ECO:0000313" key="18">
    <source>
        <dbReference type="EMBL" id="MFC3156313.1"/>
    </source>
</evidence>
<keyword evidence="10" id="KW-0443">Lipid metabolism</keyword>
<evidence type="ECO:0000256" key="8">
    <source>
        <dbReference type="ARBA" id="ARBA00022692"/>
    </source>
</evidence>
<sequence>MSQDPDKRIDDEEADSLLPFDEHVEEVQEGDKKVRHRGVYLLPNLFTTAALFSGFYAIISAMHGRFEVAAIAIFVSMVFDGLDGRVARMTNTSSAFGEQYDSLADMVSFGVAPALVIFNWGLADLGKVGWAAAFGFTACAALRLARFNTQIGTVDKGQFVGLASPSAAALIAAMVWVGHDVDVEWGIATAATLITILAALLMVSNVRYTSFKGIDFRGRVPFVAMLAVVLVFVVITIDPARVLLVMAVSYAFSGPVCWLWQRKNVLFKRRGVAASDQAEPVGADATPKDEPKT</sequence>
<comment type="subcellular location">
    <subcellularLocation>
        <location evidence="2">Endomembrane system</location>
        <topology evidence="2">Multi-pass membrane protein</topology>
    </subcellularLocation>
</comment>
<keyword evidence="13" id="KW-1208">Phospholipid metabolism</keyword>
<evidence type="ECO:0000256" key="7">
    <source>
        <dbReference type="ARBA" id="ARBA00022679"/>
    </source>
</evidence>
<dbReference type="PROSITE" id="PS00379">
    <property type="entry name" value="CDP_ALCOHOL_P_TRANSF"/>
    <property type="match status" value="1"/>
</dbReference>
<dbReference type="GO" id="GO:0003882">
    <property type="term" value="F:CDP-diacylglycerol-serine O-phosphatidyltransferase activity"/>
    <property type="evidence" value="ECO:0007669"/>
    <property type="project" value="UniProtKB-EC"/>
</dbReference>
<comment type="similarity">
    <text evidence="3 15">Belongs to the CDP-alcohol phosphatidyltransferase class-I family.</text>
</comment>
<reference evidence="19" key="1">
    <citation type="journal article" date="2019" name="Int. J. Syst. Evol. Microbiol.">
        <title>The Global Catalogue of Microorganisms (GCM) 10K type strain sequencing project: providing services to taxonomists for standard genome sequencing and annotation.</title>
        <authorList>
            <consortium name="The Broad Institute Genomics Platform"/>
            <consortium name="The Broad Institute Genome Sequencing Center for Infectious Disease"/>
            <person name="Wu L."/>
            <person name="Ma J."/>
        </authorList>
    </citation>
    <scope>NUCLEOTIDE SEQUENCE [LARGE SCALE GENOMIC DNA]</scope>
    <source>
        <strain evidence="19">KCTC 52141</strain>
    </source>
</reference>
<keyword evidence="19" id="KW-1185">Reference proteome</keyword>
<gene>
    <name evidence="18" type="primary">pssA</name>
    <name evidence="18" type="ORF">ACFOEB_13965</name>
</gene>
<keyword evidence="9 17" id="KW-1133">Transmembrane helix</keyword>
<evidence type="ECO:0000256" key="10">
    <source>
        <dbReference type="ARBA" id="ARBA00023098"/>
    </source>
</evidence>